<dbReference type="InterPro" id="IPR012337">
    <property type="entry name" value="RNaseH-like_sf"/>
</dbReference>
<comment type="caution">
    <text evidence="3">The sequence shown here is derived from an EMBL/GenBank/DDBJ whole genome shotgun (WGS) entry which is preliminary data.</text>
</comment>
<keyword evidence="3" id="KW-0808">Transferase</keyword>
<dbReference type="AlphaFoldDB" id="A0A396J977"/>
<gene>
    <name evidence="3" type="ORF">MtrunA17_Chr2g0279841</name>
</gene>
<dbReference type="InterPro" id="IPR002156">
    <property type="entry name" value="RNaseH_domain"/>
</dbReference>
<dbReference type="GO" id="GO:0004523">
    <property type="term" value="F:RNA-DNA hybrid ribonuclease activity"/>
    <property type="evidence" value="ECO:0007669"/>
    <property type="project" value="InterPro"/>
</dbReference>
<dbReference type="InterPro" id="IPR052929">
    <property type="entry name" value="RNase_H-like_EbsB-rel"/>
</dbReference>
<dbReference type="Proteomes" id="UP000265566">
    <property type="component" value="Chromosome 2"/>
</dbReference>
<dbReference type="Gene3D" id="3.30.420.10">
    <property type="entry name" value="Ribonuclease H-like superfamily/Ribonuclease H"/>
    <property type="match status" value="1"/>
</dbReference>
<name>A0A396J977_MEDTR</name>
<organism evidence="3 4">
    <name type="scientific">Medicago truncatula</name>
    <name type="common">Barrel medic</name>
    <name type="synonym">Medicago tribuloides</name>
    <dbReference type="NCBI Taxonomy" id="3880"/>
    <lineage>
        <taxon>Eukaryota</taxon>
        <taxon>Viridiplantae</taxon>
        <taxon>Streptophyta</taxon>
        <taxon>Embryophyta</taxon>
        <taxon>Tracheophyta</taxon>
        <taxon>Spermatophyta</taxon>
        <taxon>Magnoliopsida</taxon>
        <taxon>eudicotyledons</taxon>
        <taxon>Gunneridae</taxon>
        <taxon>Pentapetalae</taxon>
        <taxon>rosids</taxon>
        <taxon>fabids</taxon>
        <taxon>Fabales</taxon>
        <taxon>Fabaceae</taxon>
        <taxon>Papilionoideae</taxon>
        <taxon>50 kb inversion clade</taxon>
        <taxon>NPAAA clade</taxon>
        <taxon>Hologalegina</taxon>
        <taxon>IRL clade</taxon>
        <taxon>Trifolieae</taxon>
        <taxon>Medicago</taxon>
    </lineage>
</organism>
<proteinExistence type="predicted"/>
<dbReference type="EMBL" id="PSQE01000002">
    <property type="protein sequence ID" value="RHN71717.1"/>
    <property type="molecule type" value="Genomic_DNA"/>
</dbReference>
<reference evidence="4" key="1">
    <citation type="journal article" date="2018" name="Nat. Plants">
        <title>Whole-genome landscape of Medicago truncatula symbiotic genes.</title>
        <authorList>
            <person name="Pecrix Y."/>
            <person name="Staton S.E."/>
            <person name="Sallet E."/>
            <person name="Lelandais-Briere C."/>
            <person name="Moreau S."/>
            <person name="Carrere S."/>
            <person name="Blein T."/>
            <person name="Jardinaud M.F."/>
            <person name="Latrasse D."/>
            <person name="Zouine M."/>
            <person name="Zahm M."/>
            <person name="Kreplak J."/>
            <person name="Mayjonade B."/>
            <person name="Satge C."/>
            <person name="Perez M."/>
            <person name="Cauet S."/>
            <person name="Marande W."/>
            <person name="Chantry-Darmon C."/>
            <person name="Lopez-Roques C."/>
            <person name="Bouchez O."/>
            <person name="Berard A."/>
            <person name="Debelle F."/>
            <person name="Munos S."/>
            <person name="Bendahmane A."/>
            <person name="Berges H."/>
            <person name="Niebel A."/>
            <person name="Buitink J."/>
            <person name="Frugier F."/>
            <person name="Benhamed M."/>
            <person name="Crespi M."/>
            <person name="Gouzy J."/>
            <person name="Gamas P."/>
        </authorList>
    </citation>
    <scope>NUCLEOTIDE SEQUENCE [LARGE SCALE GENOMIC DNA]</scope>
    <source>
        <strain evidence="4">cv. Jemalong A17</strain>
    </source>
</reference>
<dbReference type="Gramene" id="rna7346">
    <property type="protein sequence ID" value="RHN71717.1"/>
    <property type="gene ID" value="gene7346"/>
</dbReference>
<feature type="domain" description="RNase H type-1" evidence="1">
    <location>
        <begin position="155"/>
        <end position="268"/>
    </location>
</feature>
<dbReference type="GO" id="GO:0003676">
    <property type="term" value="F:nucleic acid binding"/>
    <property type="evidence" value="ECO:0007669"/>
    <property type="project" value="InterPro"/>
</dbReference>
<dbReference type="Pfam" id="PF13966">
    <property type="entry name" value="zf-RVT"/>
    <property type="match status" value="1"/>
</dbReference>
<dbReference type="SUPFAM" id="SSF53098">
    <property type="entry name" value="Ribonuclease H-like"/>
    <property type="match status" value="1"/>
</dbReference>
<sequence>MWRLAKNILPTRSNLHKKGILLDLQCPLCHDENESSHHLFLKCNLLKLSLFSSHLGSHIPNDIDLHDWILNWLTCQDPFGVQLFCTLLWKFWAGRNAAVFKGVPLNPTVLANETLSFVNEFNEANPRRNTRTVRIIPVIQPLPMLFSVFVDAGCCAGGPTVWGLTIRNQNGEVILSKCKKEDIDVGPLLAEALGVRWAVQVAIEQGINSVAIHSDAANVVNCINGKASFATINMVAQDCSVLLSSLSNACILFISRDQNSDAHNLASLAKVVGNRTWLGAVPNSFFPGSVMQNYANCNRFSCFLPASC</sequence>
<evidence type="ECO:0000313" key="4">
    <source>
        <dbReference type="Proteomes" id="UP000265566"/>
    </source>
</evidence>
<dbReference type="InterPro" id="IPR026960">
    <property type="entry name" value="RVT-Znf"/>
</dbReference>
<keyword evidence="3" id="KW-0548">Nucleotidyltransferase</keyword>
<feature type="domain" description="Reverse transcriptase zinc-binding" evidence="2">
    <location>
        <begin position="1"/>
        <end position="46"/>
    </location>
</feature>
<dbReference type="InterPro" id="IPR044730">
    <property type="entry name" value="RNase_H-like_dom_plant"/>
</dbReference>
<evidence type="ECO:0000259" key="1">
    <source>
        <dbReference type="Pfam" id="PF13456"/>
    </source>
</evidence>
<evidence type="ECO:0000259" key="2">
    <source>
        <dbReference type="Pfam" id="PF13966"/>
    </source>
</evidence>
<dbReference type="PANTHER" id="PTHR47074">
    <property type="entry name" value="BNAC02G40300D PROTEIN"/>
    <property type="match status" value="1"/>
</dbReference>
<keyword evidence="3" id="KW-0695">RNA-directed DNA polymerase</keyword>
<protein>
    <submittedName>
        <fullName evidence="3">Putative ribonuclease H-like domain, reverse transcriptase zinc-binding domain-containing protein</fullName>
    </submittedName>
</protein>
<dbReference type="Pfam" id="PF13456">
    <property type="entry name" value="RVT_3"/>
    <property type="match status" value="1"/>
</dbReference>
<dbReference type="InterPro" id="IPR036397">
    <property type="entry name" value="RNaseH_sf"/>
</dbReference>
<dbReference type="GO" id="GO:0003964">
    <property type="term" value="F:RNA-directed DNA polymerase activity"/>
    <property type="evidence" value="ECO:0007669"/>
    <property type="project" value="UniProtKB-KW"/>
</dbReference>
<evidence type="ECO:0000313" key="3">
    <source>
        <dbReference type="EMBL" id="RHN71717.1"/>
    </source>
</evidence>
<dbReference type="PANTHER" id="PTHR47074:SF11">
    <property type="entry name" value="REVERSE TRANSCRIPTASE-LIKE PROTEIN"/>
    <property type="match status" value="1"/>
</dbReference>
<accession>A0A396J977</accession>
<dbReference type="CDD" id="cd06222">
    <property type="entry name" value="RNase_H_like"/>
    <property type="match status" value="1"/>
</dbReference>